<evidence type="ECO:0000313" key="1">
    <source>
        <dbReference type="EMBL" id="VYT24620.1"/>
    </source>
</evidence>
<proteinExistence type="predicted"/>
<gene>
    <name evidence="1" type="ORF">CNLFYP112_02460</name>
</gene>
<accession>A0A6N2V3N3</accession>
<organism evidence="1">
    <name type="scientific">[Clostridium] nexile</name>
    <dbReference type="NCBI Taxonomy" id="29361"/>
    <lineage>
        <taxon>Bacteria</taxon>
        <taxon>Bacillati</taxon>
        <taxon>Bacillota</taxon>
        <taxon>Clostridia</taxon>
        <taxon>Lachnospirales</taxon>
        <taxon>Lachnospiraceae</taxon>
        <taxon>Tyzzerella</taxon>
    </lineage>
</organism>
<sequence>MANIEPPITLEEQVMQMKKYVSFRQRKKMREFLEYVGYFRASRYGKFLLSRVGVTGAKSKEDALFALYKFDVELRRILNFYCNRTEVRFKSALSNACSIKLNSGTFYLDKQSYTPSQGEKDAKKRKQNIAFFNNYFYKDILDKEKKLRKDVRKYPELKEYRKGGNRQNNKLPVWVAFSYFELGTVTMMYNYLRGDFRKAIYCAHNSMLVGMTSSVVLLDSNDDTTLLQADNDLFSRIYALKKLVPTADVDNMKNDIKKLIKETPVDVYLLGILPSNWEEIYDKIVEF</sequence>
<protein>
    <submittedName>
        <fullName evidence="1">Abi-like protein</fullName>
    </submittedName>
</protein>
<dbReference type="Pfam" id="PF07751">
    <property type="entry name" value="Abi_2"/>
    <property type="match status" value="1"/>
</dbReference>
<name>A0A6N2V3N3_9FIRM</name>
<dbReference type="AlphaFoldDB" id="A0A6N2V3N3"/>
<dbReference type="EMBL" id="CACRTG010000021">
    <property type="protein sequence ID" value="VYT24620.1"/>
    <property type="molecule type" value="Genomic_DNA"/>
</dbReference>
<dbReference type="InterPro" id="IPR011664">
    <property type="entry name" value="Abi_system_AbiD/AbiF-like"/>
</dbReference>
<reference evidence="1" key="1">
    <citation type="submission" date="2019-11" db="EMBL/GenBank/DDBJ databases">
        <authorList>
            <person name="Feng L."/>
        </authorList>
    </citation>
    <scope>NUCLEOTIDE SEQUENCE</scope>
    <source>
        <strain evidence="1">CnexileLFYP112</strain>
    </source>
</reference>